<keyword evidence="3" id="KW-0804">Transcription</keyword>
<dbReference type="PANTHER" id="PTHR30055">
    <property type="entry name" value="HTH-TYPE TRANSCRIPTIONAL REGULATOR RUTR"/>
    <property type="match status" value="1"/>
</dbReference>
<dbReference type="PANTHER" id="PTHR30055:SF238">
    <property type="entry name" value="MYCOFACTOCIN BIOSYNTHESIS TRANSCRIPTIONAL REGULATOR MFTR-RELATED"/>
    <property type="match status" value="1"/>
</dbReference>
<dbReference type="InterPro" id="IPR001647">
    <property type="entry name" value="HTH_TetR"/>
</dbReference>
<evidence type="ECO:0000256" key="2">
    <source>
        <dbReference type="ARBA" id="ARBA00023125"/>
    </source>
</evidence>
<evidence type="ECO:0000256" key="5">
    <source>
        <dbReference type="SAM" id="MobiDB-lite"/>
    </source>
</evidence>
<name>A0ABW2XW38_9ACTN</name>
<evidence type="ECO:0000259" key="6">
    <source>
        <dbReference type="PROSITE" id="PS50977"/>
    </source>
</evidence>
<dbReference type="RefSeq" id="WP_242619649.1">
    <property type="nucleotide sequence ID" value="NZ_CAACUY010000199.1"/>
</dbReference>
<dbReference type="NCBIfam" id="TIGR03968">
    <property type="entry name" value="mycofact_TetR"/>
    <property type="match status" value="1"/>
</dbReference>
<feature type="domain" description="HTH tetR-type" evidence="6">
    <location>
        <begin position="19"/>
        <end position="79"/>
    </location>
</feature>
<sequence>MAAGSGRDVAQRGMGRPRATSRAAMERLAFELFARQGFDATTVDDIARAAGIARRTFFRYFASKNDLVWGDFEEHLQKLRKLFDEADPRVPTMDVVRAAVVEFNRFDPVDVPWHRQRMELILGVPTLQADATLRYAAWRAVVTGFVAGRTGLPASEPSLRLCGYVVLAASVSAYEQWLSCEAPPPLSDLLDAAIRHVGSGMTAMLEEAAPAAGA</sequence>
<organism evidence="7 8">
    <name type="scientific">Actinomadura fibrosa</name>
    <dbReference type="NCBI Taxonomy" id="111802"/>
    <lineage>
        <taxon>Bacteria</taxon>
        <taxon>Bacillati</taxon>
        <taxon>Actinomycetota</taxon>
        <taxon>Actinomycetes</taxon>
        <taxon>Streptosporangiales</taxon>
        <taxon>Thermomonosporaceae</taxon>
        <taxon>Actinomadura</taxon>
    </lineage>
</organism>
<dbReference type="Gene3D" id="1.10.10.60">
    <property type="entry name" value="Homeodomain-like"/>
    <property type="match status" value="1"/>
</dbReference>
<dbReference type="Gene3D" id="1.10.357.10">
    <property type="entry name" value="Tetracycline Repressor, domain 2"/>
    <property type="match status" value="1"/>
</dbReference>
<reference evidence="8" key="1">
    <citation type="journal article" date="2019" name="Int. J. Syst. Evol. Microbiol.">
        <title>The Global Catalogue of Microorganisms (GCM) 10K type strain sequencing project: providing services to taxonomists for standard genome sequencing and annotation.</title>
        <authorList>
            <consortium name="The Broad Institute Genomics Platform"/>
            <consortium name="The Broad Institute Genome Sequencing Center for Infectious Disease"/>
            <person name="Wu L."/>
            <person name="Ma J."/>
        </authorList>
    </citation>
    <scope>NUCLEOTIDE SEQUENCE [LARGE SCALE GENOMIC DNA]</scope>
    <source>
        <strain evidence="8">JCM 9371</strain>
    </source>
</reference>
<dbReference type="SUPFAM" id="SSF46689">
    <property type="entry name" value="Homeodomain-like"/>
    <property type="match status" value="1"/>
</dbReference>
<evidence type="ECO:0000256" key="1">
    <source>
        <dbReference type="ARBA" id="ARBA00023015"/>
    </source>
</evidence>
<accession>A0ABW2XW38</accession>
<dbReference type="PRINTS" id="PR00455">
    <property type="entry name" value="HTHTETR"/>
</dbReference>
<comment type="caution">
    <text evidence="7">The sequence shown here is derived from an EMBL/GenBank/DDBJ whole genome shotgun (WGS) entry which is preliminary data.</text>
</comment>
<dbReference type="InterPro" id="IPR009057">
    <property type="entry name" value="Homeodomain-like_sf"/>
</dbReference>
<feature type="region of interest" description="Disordered" evidence="5">
    <location>
        <begin position="1"/>
        <end position="20"/>
    </location>
</feature>
<keyword evidence="1" id="KW-0805">Transcription regulation</keyword>
<feature type="DNA-binding region" description="H-T-H motif" evidence="4">
    <location>
        <begin position="42"/>
        <end position="61"/>
    </location>
</feature>
<protein>
    <submittedName>
        <fullName evidence="7">Mycofactocin system transcriptional regulator</fullName>
    </submittedName>
</protein>
<dbReference type="Pfam" id="PF00440">
    <property type="entry name" value="TetR_N"/>
    <property type="match status" value="1"/>
</dbReference>
<proteinExistence type="predicted"/>
<dbReference type="InterPro" id="IPR023772">
    <property type="entry name" value="DNA-bd_HTH_TetR-type_CS"/>
</dbReference>
<dbReference type="InterPro" id="IPR023851">
    <property type="entry name" value="Tscrpt_reg_TetR-type"/>
</dbReference>
<dbReference type="Proteomes" id="UP001597063">
    <property type="component" value="Unassembled WGS sequence"/>
</dbReference>
<dbReference type="PROSITE" id="PS50977">
    <property type="entry name" value="HTH_TETR_2"/>
    <property type="match status" value="1"/>
</dbReference>
<evidence type="ECO:0000256" key="4">
    <source>
        <dbReference type="PROSITE-ProRule" id="PRU00335"/>
    </source>
</evidence>
<gene>
    <name evidence="7" type="primary">mftR</name>
    <name evidence="7" type="ORF">ACFQZM_39285</name>
</gene>
<keyword evidence="8" id="KW-1185">Reference proteome</keyword>
<keyword evidence="2 4" id="KW-0238">DNA-binding</keyword>
<evidence type="ECO:0000313" key="7">
    <source>
        <dbReference type="EMBL" id="MFD0690586.1"/>
    </source>
</evidence>
<evidence type="ECO:0000313" key="8">
    <source>
        <dbReference type="Proteomes" id="UP001597063"/>
    </source>
</evidence>
<evidence type="ECO:0000256" key="3">
    <source>
        <dbReference type="ARBA" id="ARBA00023163"/>
    </source>
</evidence>
<dbReference type="EMBL" id="JBHTGP010000018">
    <property type="protein sequence ID" value="MFD0690586.1"/>
    <property type="molecule type" value="Genomic_DNA"/>
</dbReference>
<dbReference type="PROSITE" id="PS01081">
    <property type="entry name" value="HTH_TETR_1"/>
    <property type="match status" value="1"/>
</dbReference>
<dbReference type="InterPro" id="IPR041347">
    <property type="entry name" value="MftR_C"/>
</dbReference>
<dbReference type="InterPro" id="IPR050109">
    <property type="entry name" value="HTH-type_TetR-like_transc_reg"/>
</dbReference>
<dbReference type="Pfam" id="PF17754">
    <property type="entry name" value="TetR_C_14"/>
    <property type="match status" value="1"/>
</dbReference>